<dbReference type="CDD" id="cd00010">
    <property type="entry name" value="AAI_LTSS"/>
    <property type="match status" value="1"/>
</dbReference>
<dbReference type="FunFam" id="1.10.110.10:FF:000001">
    <property type="entry name" value="Bifunctional inhibitor/lipid-transfer protein/seed storage 2S albumin superfamily protein"/>
    <property type="match status" value="1"/>
</dbReference>
<evidence type="ECO:0000259" key="12">
    <source>
        <dbReference type="SMART" id="SM00499"/>
    </source>
</evidence>
<dbReference type="Pfam" id="PF14368">
    <property type="entry name" value="LTP_2"/>
    <property type="match status" value="1"/>
</dbReference>
<feature type="signal peptide" evidence="11">
    <location>
        <begin position="1"/>
        <end position="21"/>
    </location>
</feature>
<keyword evidence="4" id="KW-0336">GPI-anchor</keyword>
<proteinExistence type="inferred from homology"/>
<dbReference type="OrthoDB" id="659547at2759"/>
<feature type="domain" description="Bifunctional inhibitor/plant lipid transfer protein/seed storage helical" evidence="12">
    <location>
        <begin position="48"/>
        <end position="124"/>
    </location>
</feature>
<keyword evidence="14" id="KW-1185">Reference proteome</keyword>
<dbReference type="Gramene" id="KFK32122">
    <property type="protein sequence ID" value="KFK32122"/>
    <property type="gene ID" value="AALP_AA6G201000"/>
</dbReference>
<organism evidence="13 14">
    <name type="scientific">Arabis alpina</name>
    <name type="common">Alpine rock-cress</name>
    <dbReference type="NCBI Taxonomy" id="50452"/>
    <lineage>
        <taxon>Eukaryota</taxon>
        <taxon>Viridiplantae</taxon>
        <taxon>Streptophyta</taxon>
        <taxon>Embryophyta</taxon>
        <taxon>Tracheophyta</taxon>
        <taxon>Spermatophyta</taxon>
        <taxon>Magnoliopsida</taxon>
        <taxon>eudicotyledons</taxon>
        <taxon>Gunneridae</taxon>
        <taxon>Pentapetalae</taxon>
        <taxon>rosids</taxon>
        <taxon>malvids</taxon>
        <taxon>Brassicales</taxon>
        <taxon>Brassicaceae</taxon>
        <taxon>Arabideae</taxon>
        <taxon>Arabis</taxon>
    </lineage>
</organism>
<gene>
    <name evidence="13" type="ordered locus">AALP_Aa6g201000</name>
</gene>
<dbReference type="InterPro" id="IPR000528">
    <property type="entry name" value="Plant_nsLTP"/>
</dbReference>
<evidence type="ECO:0000256" key="11">
    <source>
        <dbReference type="SAM" id="SignalP"/>
    </source>
</evidence>
<evidence type="ECO:0000256" key="10">
    <source>
        <dbReference type="SAM" id="MobiDB-lite"/>
    </source>
</evidence>
<dbReference type="OMA" id="YNPQCIC"/>
<dbReference type="GO" id="GO:0008289">
    <property type="term" value="F:lipid binding"/>
    <property type="evidence" value="ECO:0007669"/>
    <property type="project" value="InterPro"/>
</dbReference>
<keyword evidence="7" id="KW-1015">Disulfide bond</keyword>
<dbReference type="SMART" id="SM00499">
    <property type="entry name" value="AAI"/>
    <property type="match status" value="1"/>
</dbReference>
<evidence type="ECO:0000256" key="5">
    <source>
        <dbReference type="ARBA" id="ARBA00022729"/>
    </source>
</evidence>
<dbReference type="GO" id="GO:0005886">
    <property type="term" value="C:plasma membrane"/>
    <property type="evidence" value="ECO:0007669"/>
    <property type="project" value="UniProtKB-SubCell"/>
</dbReference>
<dbReference type="PRINTS" id="PR00382">
    <property type="entry name" value="LIPIDTRNSFER"/>
</dbReference>
<dbReference type="EMBL" id="CM002874">
    <property type="protein sequence ID" value="KFK32122.1"/>
    <property type="molecule type" value="Genomic_DNA"/>
</dbReference>
<evidence type="ECO:0000256" key="8">
    <source>
        <dbReference type="ARBA" id="ARBA00023180"/>
    </source>
</evidence>
<dbReference type="SUPFAM" id="SSF47699">
    <property type="entry name" value="Bifunctional inhibitor/lipid-transfer protein/seed storage 2S albumin"/>
    <property type="match status" value="1"/>
</dbReference>
<protein>
    <recommendedName>
        <fullName evidence="12">Bifunctional inhibitor/plant lipid transfer protein/seed storage helical domain-containing protein</fullName>
    </recommendedName>
</protein>
<dbReference type="GO" id="GO:0006869">
    <property type="term" value="P:lipid transport"/>
    <property type="evidence" value="ECO:0007669"/>
    <property type="project" value="InterPro"/>
</dbReference>
<evidence type="ECO:0000256" key="1">
    <source>
        <dbReference type="ARBA" id="ARBA00004609"/>
    </source>
</evidence>
<evidence type="ECO:0000313" key="13">
    <source>
        <dbReference type="EMBL" id="KFK32122.1"/>
    </source>
</evidence>
<dbReference type="GO" id="GO:0098552">
    <property type="term" value="C:side of membrane"/>
    <property type="evidence" value="ECO:0007669"/>
    <property type="project" value="UniProtKB-KW"/>
</dbReference>
<evidence type="ECO:0000256" key="7">
    <source>
        <dbReference type="ARBA" id="ARBA00023157"/>
    </source>
</evidence>
<keyword evidence="8" id="KW-0325">Glycoprotein</keyword>
<evidence type="ECO:0000256" key="2">
    <source>
        <dbReference type="ARBA" id="ARBA00009748"/>
    </source>
</evidence>
<dbReference type="InterPro" id="IPR043325">
    <property type="entry name" value="LTSS"/>
</dbReference>
<keyword evidence="9" id="KW-0449">Lipoprotein</keyword>
<evidence type="ECO:0000256" key="4">
    <source>
        <dbReference type="ARBA" id="ARBA00022622"/>
    </source>
</evidence>
<name>A0A087GQH0_ARAAL</name>
<accession>A0A087GQH0</accession>
<sequence>MKQSLILSILILIISSSPIHARNKPNLAKSPSPSLAATPAPGPSHSDCSTIIFGMLDCLSYISIGSNETKPVKSCCDGIESVLAYNPQCICFGLASSSSMGIELNKTRALAMPKTCKLSIDPHCDLSSVPGASAPGASTPSLSPDAVSPSTKTPTSSPSSAESPTTSPSSETVTAPSPSSSGTNNLSVPTLTLVASLISSLAYISAMSN</sequence>
<dbReference type="Gene3D" id="1.10.110.10">
    <property type="entry name" value="Plant lipid-transfer and hydrophobic proteins"/>
    <property type="match status" value="1"/>
</dbReference>
<feature type="compositionally biased region" description="Low complexity" evidence="10">
    <location>
        <begin position="129"/>
        <end position="181"/>
    </location>
</feature>
<keyword evidence="5 11" id="KW-0732">Signal</keyword>
<evidence type="ECO:0000256" key="9">
    <source>
        <dbReference type="ARBA" id="ARBA00023288"/>
    </source>
</evidence>
<keyword evidence="3" id="KW-1003">Cell membrane</keyword>
<reference evidence="14" key="1">
    <citation type="journal article" date="2015" name="Nat. Plants">
        <title>Genome expansion of Arabis alpina linked with retrotransposition and reduced symmetric DNA methylation.</title>
        <authorList>
            <person name="Willing E.M."/>
            <person name="Rawat V."/>
            <person name="Mandakova T."/>
            <person name="Maumus F."/>
            <person name="James G.V."/>
            <person name="Nordstroem K.J."/>
            <person name="Becker C."/>
            <person name="Warthmann N."/>
            <person name="Chica C."/>
            <person name="Szarzynska B."/>
            <person name="Zytnicki M."/>
            <person name="Albani M.C."/>
            <person name="Kiefer C."/>
            <person name="Bergonzi S."/>
            <person name="Castaings L."/>
            <person name="Mateos J.L."/>
            <person name="Berns M.C."/>
            <person name="Bujdoso N."/>
            <person name="Piofczyk T."/>
            <person name="de Lorenzo L."/>
            <person name="Barrero-Sicilia C."/>
            <person name="Mateos I."/>
            <person name="Piednoel M."/>
            <person name="Hagmann J."/>
            <person name="Chen-Min-Tao R."/>
            <person name="Iglesias-Fernandez R."/>
            <person name="Schuster S.C."/>
            <person name="Alonso-Blanco C."/>
            <person name="Roudier F."/>
            <person name="Carbonero P."/>
            <person name="Paz-Ares J."/>
            <person name="Davis S.J."/>
            <person name="Pecinka A."/>
            <person name="Quesneville H."/>
            <person name="Colot V."/>
            <person name="Lysak M.A."/>
            <person name="Weigel D."/>
            <person name="Coupland G."/>
            <person name="Schneeberger K."/>
        </authorList>
    </citation>
    <scope>NUCLEOTIDE SEQUENCE [LARGE SCALE GENOMIC DNA]</scope>
    <source>
        <strain evidence="14">cv. Pajares</strain>
    </source>
</reference>
<comment type="similarity">
    <text evidence="2">Belongs to the plant LTP family.</text>
</comment>
<dbReference type="Proteomes" id="UP000029120">
    <property type="component" value="Chromosome 6"/>
</dbReference>
<evidence type="ECO:0000256" key="3">
    <source>
        <dbReference type="ARBA" id="ARBA00022475"/>
    </source>
</evidence>
<dbReference type="InterPro" id="IPR016140">
    <property type="entry name" value="Bifunc_inhib/LTP/seed_store"/>
</dbReference>
<evidence type="ECO:0000313" key="14">
    <source>
        <dbReference type="Proteomes" id="UP000029120"/>
    </source>
</evidence>
<dbReference type="AlphaFoldDB" id="A0A087GQH0"/>
<dbReference type="InterPro" id="IPR036312">
    <property type="entry name" value="Bifun_inhib/LTP/seed_sf"/>
</dbReference>
<comment type="subcellular location">
    <subcellularLocation>
        <location evidence="1">Cell membrane</location>
        <topology evidence="1">Lipid-anchor</topology>
        <topology evidence="1">GPI-anchor</topology>
    </subcellularLocation>
</comment>
<dbReference type="PANTHER" id="PTHR33044">
    <property type="entry name" value="BIFUNCTIONAL INHIBITOR/LIPID-TRANSFER PROTEIN/SEED STORAGE 2S ALBUMIN SUPERFAMILY PROTEIN-RELATED"/>
    <property type="match status" value="1"/>
</dbReference>
<dbReference type="eggNOG" id="ENOG502S5FS">
    <property type="taxonomic scope" value="Eukaryota"/>
</dbReference>
<evidence type="ECO:0000256" key="6">
    <source>
        <dbReference type="ARBA" id="ARBA00023136"/>
    </source>
</evidence>
<feature type="chain" id="PRO_5001822392" description="Bifunctional inhibitor/plant lipid transfer protein/seed storage helical domain-containing protein" evidence="11">
    <location>
        <begin position="22"/>
        <end position="209"/>
    </location>
</feature>
<keyword evidence="6" id="KW-0472">Membrane</keyword>
<feature type="region of interest" description="Disordered" evidence="10">
    <location>
        <begin position="129"/>
        <end position="186"/>
    </location>
</feature>